<dbReference type="SUPFAM" id="SSF69572">
    <property type="entry name" value="Activating enzymes of the ubiquitin-like proteins"/>
    <property type="match status" value="1"/>
</dbReference>
<dbReference type="Pfam" id="PF00899">
    <property type="entry name" value="ThiF"/>
    <property type="match status" value="1"/>
</dbReference>
<keyword evidence="3" id="KW-1185">Reference proteome</keyword>
<sequence length="275" mass="30039">MKSLTDREYLQYSRTMLLSDIGEAGQIAIMNSQVAIIGMGGLGQLVAQYLAAAGVKHLLFIDHDVVDISNLPRQILYTPTDIGKPKVAAAKRTLSRIHSDIHIDAVNIKLTDDTIKANLQLITNKLAAVDVVFDCTDNLPSRHVINQLCVQHQLMLVSGAISGYLGQVFCLNFADHTSAALSGCYRCLYPSQTHIEQNCTQQGVLGPAVGVIASMQALMGLQHISSTLNQYGVLHCFNAKSFLWQQAQMSRDHQCQVCKPLNISAQDQGAEYVTN</sequence>
<protein>
    <submittedName>
        <fullName evidence="2">Thiamine biosynthesis protein ThiF</fullName>
    </submittedName>
</protein>
<reference evidence="3" key="1">
    <citation type="journal article" date="2019" name="Int. J. Syst. Evol. Microbiol.">
        <title>The Global Catalogue of Microorganisms (GCM) 10K type strain sequencing project: providing services to taxonomists for standard genome sequencing and annotation.</title>
        <authorList>
            <consortium name="The Broad Institute Genomics Platform"/>
            <consortium name="The Broad Institute Genome Sequencing Center for Infectious Disease"/>
            <person name="Wu L."/>
            <person name="Ma J."/>
        </authorList>
    </citation>
    <scope>NUCLEOTIDE SEQUENCE [LARGE SCALE GENOMIC DNA]</scope>
    <source>
        <strain evidence="3">JCM 32304</strain>
    </source>
</reference>
<evidence type="ECO:0000313" key="2">
    <source>
        <dbReference type="EMBL" id="GGP38235.1"/>
    </source>
</evidence>
<name>A0ABQ2Q0U9_9GAMM</name>
<evidence type="ECO:0000259" key="1">
    <source>
        <dbReference type="Pfam" id="PF00899"/>
    </source>
</evidence>
<dbReference type="InterPro" id="IPR045886">
    <property type="entry name" value="ThiF/MoeB/HesA"/>
</dbReference>
<dbReference type="Proteomes" id="UP000654367">
    <property type="component" value="Unassembled WGS sequence"/>
</dbReference>
<evidence type="ECO:0000313" key="3">
    <source>
        <dbReference type="Proteomes" id="UP000654367"/>
    </source>
</evidence>
<dbReference type="CDD" id="cd00757">
    <property type="entry name" value="ThiF_MoeB_HesA_family"/>
    <property type="match status" value="1"/>
</dbReference>
<organism evidence="2 3">
    <name type="scientific">Shewanella saliphila</name>
    <dbReference type="NCBI Taxonomy" id="2282698"/>
    <lineage>
        <taxon>Bacteria</taxon>
        <taxon>Pseudomonadati</taxon>
        <taxon>Pseudomonadota</taxon>
        <taxon>Gammaproteobacteria</taxon>
        <taxon>Alteromonadales</taxon>
        <taxon>Shewanellaceae</taxon>
        <taxon>Shewanella</taxon>
    </lineage>
</organism>
<dbReference type="EMBL" id="BMQV01000001">
    <property type="protein sequence ID" value="GGP38235.1"/>
    <property type="molecule type" value="Genomic_DNA"/>
</dbReference>
<comment type="caution">
    <text evidence="2">The sequence shown here is derived from an EMBL/GenBank/DDBJ whole genome shotgun (WGS) entry which is preliminary data.</text>
</comment>
<proteinExistence type="predicted"/>
<dbReference type="PANTHER" id="PTHR10953">
    <property type="entry name" value="UBIQUITIN-ACTIVATING ENZYME E1"/>
    <property type="match status" value="1"/>
</dbReference>
<feature type="domain" description="THIF-type NAD/FAD binding fold" evidence="1">
    <location>
        <begin position="12"/>
        <end position="257"/>
    </location>
</feature>
<dbReference type="RefSeq" id="WP_188916425.1">
    <property type="nucleotide sequence ID" value="NZ_BMQV01000001.1"/>
</dbReference>
<dbReference type="InterPro" id="IPR000594">
    <property type="entry name" value="ThiF_NAD_FAD-bd"/>
</dbReference>
<accession>A0ABQ2Q0U9</accession>
<dbReference type="Gene3D" id="3.40.50.720">
    <property type="entry name" value="NAD(P)-binding Rossmann-like Domain"/>
    <property type="match status" value="1"/>
</dbReference>
<dbReference type="InterPro" id="IPR035985">
    <property type="entry name" value="Ubiquitin-activating_enz"/>
</dbReference>
<gene>
    <name evidence="2" type="primary">thiF</name>
    <name evidence="2" type="ORF">GCM10009409_01450</name>
</gene>
<dbReference type="PANTHER" id="PTHR10953:SF240">
    <property type="entry name" value="SULFUR CARRIER PROTEIN THIS ADENYLYLTRANSFERASE"/>
    <property type="match status" value="1"/>
</dbReference>